<proteinExistence type="predicted"/>
<feature type="region of interest" description="Disordered" evidence="1">
    <location>
        <begin position="264"/>
        <end position="295"/>
    </location>
</feature>
<dbReference type="GO" id="GO:0007623">
    <property type="term" value="P:circadian rhythm"/>
    <property type="evidence" value="ECO:0007669"/>
    <property type="project" value="InterPro"/>
</dbReference>
<reference evidence="2" key="1">
    <citation type="submission" date="2022-11" db="EMBL/GenBank/DDBJ databases">
        <authorList>
            <person name="Hyden B.L."/>
            <person name="Feng K."/>
            <person name="Yates T."/>
            <person name="Jawdy S."/>
            <person name="Smart L.B."/>
            <person name="Muchero W."/>
        </authorList>
    </citation>
    <scope>NUCLEOTIDE SEQUENCE</scope>
    <source>
        <tissue evidence="2">Shoot tip</tissue>
    </source>
</reference>
<name>A0A9Q0TKJ9_SALPP</name>
<dbReference type="InterPro" id="IPR039928">
    <property type="entry name" value="LNK"/>
</dbReference>
<evidence type="ECO:0000313" key="3">
    <source>
        <dbReference type="Proteomes" id="UP001151532"/>
    </source>
</evidence>
<feature type="compositionally biased region" description="Polar residues" evidence="1">
    <location>
        <begin position="264"/>
        <end position="276"/>
    </location>
</feature>
<dbReference type="OrthoDB" id="1939712at2759"/>
<dbReference type="GO" id="GO:0006355">
    <property type="term" value="P:regulation of DNA-templated transcription"/>
    <property type="evidence" value="ECO:0007669"/>
    <property type="project" value="InterPro"/>
</dbReference>
<organism evidence="2 3">
    <name type="scientific">Salix purpurea</name>
    <name type="common">Purple osier willow</name>
    <dbReference type="NCBI Taxonomy" id="77065"/>
    <lineage>
        <taxon>Eukaryota</taxon>
        <taxon>Viridiplantae</taxon>
        <taxon>Streptophyta</taxon>
        <taxon>Embryophyta</taxon>
        <taxon>Tracheophyta</taxon>
        <taxon>Spermatophyta</taxon>
        <taxon>Magnoliopsida</taxon>
        <taxon>eudicotyledons</taxon>
        <taxon>Gunneridae</taxon>
        <taxon>Pentapetalae</taxon>
        <taxon>rosids</taxon>
        <taxon>fabids</taxon>
        <taxon>Malpighiales</taxon>
        <taxon>Salicaceae</taxon>
        <taxon>Saliceae</taxon>
        <taxon>Salix</taxon>
    </lineage>
</organism>
<feature type="region of interest" description="Disordered" evidence="1">
    <location>
        <begin position="329"/>
        <end position="353"/>
    </location>
</feature>
<reference evidence="2" key="2">
    <citation type="journal article" date="2023" name="Int. J. Mol. Sci.">
        <title>De Novo Assembly and Annotation of 11 Diverse Shrub Willow (Salix) Genomes Reveals Novel Gene Organization in Sex-Linked Regions.</title>
        <authorList>
            <person name="Hyden B."/>
            <person name="Feng K."/>
            <person name="Yates T.B."/>
            <person name="Jawdy S."/>
            <person name="Cereghino C."/>
            <person name="Smart L.B."/>
            <person name="Muchero W."/>
        </authorList>
    </citation>
    <scope>NUCLEOTIDE SEQUENCE</scope>
    <source>
        <tissue evidence="2">Shoot tip</tissue>
    </source>
</reference>
<evidence type="ECO:0000256" key="1">
    <source>
        <dbReference type="SAM" id="MobiDB-lite"/>
    </source>
</evidence>
<feature type="compositionally biased region" description="Polar residues" evidence="1">
    <location>
        <begin position="342"/>
        <end position="351"/>
    </location>
</feature>
<comment type="caution">
    <text evidence="2">The sequence shown here is derived from an EMBL/GenBank/DDBJ whole genome shotgun (WGS) entry which is preliminary data.</text>
</comment>
<dbReference type="EMBL" id="JAPFFK010000015">
    <property type="protein sequence ID" value="KAJ6713225.1"/>
    <property type="molecule type" value="Genomic_DNA"/>
</dbReference>
<protein>
    <submittedName>
        <fullName evidence="2">PROTEIN LNK1</fullName>
    </submittedName>
</protein>
<dbReference type="AlphaFoldDB" id="A0A9Q0TKJ9"/>
<sequence length="385" mass="42976">MILWFPEDQEVYDRLPSPKSWSKWCRDASESHEFSNDRFLMDSKSTEEEVKFNGEILSIEVGSLYNGKDQSSGSSISGRLSEKSLPQTALSCDQLDYQLDDLSEIEQLDDFFLSSFLEDLPRNENLHSSFHFSPEAECGMASADNRFTDTISDMQSISNDAHGMGSSTYLKTHAFSPSLCWEEGEVAASHFNPCNSDQRDLAPVKASLVNGLVPSEHESMIGLVDEETSLQQSALQELEMVMAQLNDKTRICFRDALYRLASNSKQHPIKQDQNGDLSMETPGTGEDEKMGSGGKTTIEMETNSIDRAIANLMFSKMDLNIRDFPVSAPVNSKQGTSRETKPVNCSWNQPQGHDLPSYPSFRGDAEVPILGQRYLQTRANPGKHL</sequence>
<dbReference type="PANTHER" id="PTHR33334:SF10">
    <property type="entry name" value="PROTEIN LNK4"/>
    <property type="match status" value="1"/>
</dbReference>
<evidence type="ECO:0000313" key="2">
    <source>
        <dbReference type="EMBL" id="KAJ6713225.1"/>
    </source>
</evidence>
<dbReference type="Proteomes" id="UP001151532">
    <property type="component" value="Chromosome 1"/>
</dbReference>
<keyword evidence="3" id="KW-1185">Reference proteome</keyword>
<dbReference type="PANTHER" id="PTHR33334">
    <property type="entry name" value="PROTEIN LNK1"/>
    <property type="match status" value="1"/>
</dbReference>
<accession>A0A9Q0TKJ9</accession>
<gene>
    <name evidence="2" type="ORF">OIU79_009257</name>
</gene>